<evidence type="ECO:0000313" key="7">
    <source>
        <dbReference type="Proteomes" id="UP000295807"/>
    </source>
</evidence>
<dbReference type="AlphaFoldDB" id="A0A4R3KT65"/>
<evidence type="ECO:0000259" key="5">
    <source>
        <dbReference type="PROSITE" id="PS50830"/>
    </source>
</evidence>
<evidence type="ECO:0000256" key="4">
    <source>
        <dbReference type="SAM" id="SignalP"/>
    </source>
</evidence>
<feature type="chain" id="PRO_5020862001" evidence="4">
    <location>
        <begin position="22"/>
        <end position="161"/>
    </location>
</feature>
<dbReference type="EMBL" id="SMAD01000004">
    <property type="protein sequence ID" value="TCS87799.1"/>
    <property type="molecule type" value="Genomic_DNA"/>
</dbReference>
<evidence type="ECO:0000256" key="3">
    <source>
        <dbReference type="ARBA" id="ARBA00022801"/>
    </source>
</evidence>
<name>A0A4R3KT65_9SPHI</name>
<dbReference type="Proteomes" id="UP000295807">
    <property type="component" value="Unassembled WGS sequence"/>
</dbReference>
<feature type="signal peptide" evidence="4">
    <location>
        <begin position="1"/>
        <end position="21"/>
    </location>
</feature>
<keyword evidence="7" id="KW-1185">Reference proteome</keyword>
<protein>
    <submittedName>
        <fullName evidence="6">Micrococcal nuclease</fullName>
    </submittedName>
</protein>
<dbReference type="Pfam" id="PF00565">
    <property type="entry name" value="SNase"/>
    <property type="match status" value="1"/>
</dbReference>
<dbReference type="InterPro" id="IPR035437">
    <property type="entry name" value="SNase_OB-fold_sf"/>
</dbReference>
<dbReference type="SUPFAM" id="SSF50199">
    <property type="entry name" value="Staphylococcal nuclease"/>
    <property type="match status" value="1"/>
</dbReference>
<gene>
    <name evidence="6" type="ORF">EDD80_104149</name>
</gene>
<accession>A0A4R3KT65</accession>
<evidence type="ECO:0000256" key="2">
    <source>
        <dbReference type="ARBA" id="ARBA00022759"/>
    </source>
</evidence>
<keyword evidence="1" id="KW-0540">Nuclease</keyword>
<reference evidence="6 7" key="1">
    <citation type="submission" date="2019-03" db="EMBL/GenBank/DDBJ databases">
        <title>Genomic Encyclopedia of Type Strains, Phase IV (KMG-IV): sequencing the most valuable type-strain genomes for metagenomic binning, comparative biology and taxonomic classification.</title>
        <authorList>
            <person name="Goeker M."/>
        </authorList>
    </citation>
    <scope>NUCLEOTIDE SEQUENCE [LARGE SCALE GENOMIC DNA]</scope>
    <source>
        <strain evidence="6 7">DSM 21100</strain>
    </source>
</reference>
<dbReference type="InterPro" id="IPR016071">
    <property type="entry name" value="Staphylococal_nuclease_OB-fold"/>
</dbReference>
<keyword evidence="3" id="KW-0378">Hydrolase</keyword>
<evidence type="ECO:0000256" key="1">
    <source>
        <dbReference type="ARBA" id="ARBA00022722"/>
    </source>
</evidence>
<dbReference type="PROSITE" id="PS50830">
    <property type="entry name" value="TNASE_3"/>
    <property type="match status" value="1"/>
</dbReference>
<dbReference type="RefSeq" id="WP_132128886.1">
    <property type="nucleotide sequence ID" value="NZ_CP042432.1"/>
</dbReference>
<feature type="domain" description="TNase-like" evidence="5">
    <location>
        <begin position="31"/>
        <end position="161"/>
    </location>
</feature>
<dbReference type="OrthoDB" id="4376109at2"/>
<organism evidence="6 7">
    <name type="scientific">Anseongella ginsenosidimutans</name>
    <dbReference type="NCBI Taxonomy" id="496056"/>
    <lineage>
        <taxon>Bacteria</taxon>
        <taxon>Pseudomonadati</taxon>
        <taxon>Bacteroidota</taxon>
        <taxon>Sphingobacteriia</taxon>
        <taxon>Sphingobacteriales</taxon>
        <taxon>Sphingobacteriaceae</taxon>
        <taxon>Anseongella</taxon>
    </lineage>
</organism>
<keyword evidence="4" id="KW-0732">Signal</keyword>
<keyword evidence="2" id="KW-0255">Endonuclease</keyword>
<dbReference type="PANTHER" id="PTHR12302">
    <property type="entry name" value="EBNA2 BINDING PROTEIN P100"/>
    <property type="match status" value="1"/>
</dbReference>
<comment type="caution">
    <text evidence="6">The sequence shown here is derived from an EMBL/GenBank/DDBJ whole genome shotgun (WGS) entry which is preliminary data.</text>
</comment>
<dbReference type="GO" id="GO:0016787">
    <property type="term" value="F:hydrolase activity"/>
    <property type="evidence" value="ECO:0007669"/>
    <property type="project" value="UniProtKB-KW"/>
</dbReference>
<dbReference type="SMART" id="SM00318">
    <property type="entry name" value="SNc"/>
    <property type="match status" value="1"/>
</dbReference>
<evidence type="ECO:0000313" key="6">
    <source>
        <dbReference type="EMBL" id="TCS87799.1"/>
    </source>
</evidence>
<dbReference type="PANTHER" id="PTHR12302:SF3">
    <property type="entry name" value="SERINE_THREONINE-PROTEIN KINASE 31"/>
    <property type="match status" value="1"/>
</dbReference>
<sequence>MRAFVLYLLLALTAPACSLPASEPASGDNLSAELYYVEKVIDGDTFIIEGGEKVRLIGIDAPETPNSFKQRNFHYGIEAKDHLRELIGSQKLKLEFDIEKRDQYDRLLAYAWLENGLFINAYLIEEGYARVVTFPPNVKYHDQLNQLESEAKENKRGLWNK</sequence>
<dbReference type="Gene3D" id="2.40.50.90">
    <property type="match status" value="1"/>
</dbReference>
<proteinExistence type="predicted"/>
<dbReference type="GO" id="GO:0004519">
    <property type="term" value="F:endonuclease activity"/>
    <property type="evidence" value="ECO:0007669"/>
    <property type="project" value="UniProtKB-KW"/>
</dbReference>